<proteinExistence type="predicted"/>
<name>A0A6H1ZWL6_9ZZZZ</name>
<organism evidence="1">
    <name type="scientific">viral metagenome</name>
    <dbReference type="NCBI Taxonomy" id="1070528"/>
    <lineage>
        <taxon>unclassified sequences</taxon>
        <taxon>metagenomes</taxon>
        <taxon>organismal metagenomes</taxon>
    </lineage>
</organism>
<evidence type="ECO:0000313" key="2">
    <source>
        <dbReference type="EMBL" id="QJI04110.1"/>
    </source>
</evidence>
<gene>
    <name evidence="1" type="ORF">TM448A02610_0014</name>
    <name evidence="2" type="ORF">TM448B06079_0006</name>
</gene>
<protein>
    <submittedName>
        <fullName evidence="1">Uncharacterized protein</fullName>
    </submittedName>
</protein>
<reference evidence="1" key="1">
    <citation type="submission" date="2020-03" db="EMBL/GenBank/DDBJ databases">
        <title>The deep terrestrial virosphere.</title>
        <authorList>
            <person name="Holmfeldt K."/>
            <person name="Nilsson E."/>
            <person name="Simone D."/>
            <person name="Lopez-Fernandez M."/>
            <person name="Wu X."/>
            <person name="de Brujin I."/>
            <person name="Lundin D."/>
            <person name="Andersson A."/>
            <person name="Bertilsson S."/>
            <person name="Dopson M."/>
        </authorList>
    </citation>
    <scope>NUCLEOTIDE SEQUENCE</scope>
    <source>
        <strain evidence="1">TM448A02610</strain>
        <strain evidence="2">TM448B06079</strain>
    </source>
</reference>
<dbReference type="EMBL" id="MT144330">
    <property type="protein sequence ID" value="QJA52323.1"/>
    <property type="molecule type" value="Genomic_DNA"/>
</dbReference>
<evidence type="ECO:0000313" key="1">
    <source>
        <dbReference type="EMBL" id="QJA52323.1"/>
    </source>
</evidence>
<accession>A0A6H1ZWL6</accession>
<sequence>MFGKFKPIKIDDKDLINEVNAIRDKKNGFKLMLIDLADAREGIEKEKSNWFDKIFEKYNIPKRYRNELVYTHSTHILKIK</sequence>
<dbReference type="EMBL" id="MT145149">
    <property type="protein sequence ID" value="QJI04110.1"/>
    <property type="molecule type" value="Genomic_DNA"/>
</dbReference>
<dbReference type="AlphaFoldDB" id="A0A6H1ZWL6"/>